<feature type="region of interest" description="Disordered" evidence="1">
    <location>
        <begin position="171"/>
        <end position="195"/>
    </location>
</feature>
<feature type="chain" id="PRO_5012452942" evidence="2">
    <location>
        <begin position="26"/>
        <end position="368"/>
    </location>
</feature>
<dbReference type="VEuPathDB" id="TriTrypDB:Tb927.8.170"/>
<reference evidence="3" key="1">
    <citation type="submission" date="2016-08" db="EMBL/GenBank/DDBJ databases">
        <title>VSG repertoire of Trypanosoma brucei EATRO 1125.</title>
        <authorList>
            <person name="Cross G.A."/>
        </authorList>
    </citation>
    <scope>NUCLEOTIDE SEQUENCE</scope>
    <source>
        <strain evidence="3">EATRO 1125</strain>
    </source>
</reference>
<evidence type="ECO:0000256" key="2">
    <source>
        <dbReference type="SAM" id="SignalP"/>
    </source>
</evidence>
<evidence type="ECO:0000256" key="1">
    <source>
        <dbReference type="SAM" id="MobiDB-lite"/>
    </source>
</evidence>
<dbReference type="AlphaFoldDB" id="A0A1J0RBI4"/>
<dbReference type="EMBL" id="KX701337">
    <property type="protein sequence ID" value="APD75293.1"/>
    <property type="molecule type" value="Genomic_DNA"/>
</dbReference>
<organism evidence="3">
    <name type="scientific">Trypanosoma brucei</name>
    <dbReference type="NCBI Taxonomy" id="5691"/>
    <lineage>
        <taxon>Eukaryota</taxon>
        <taxon>Discoba</taxon>
        <taxon>Euglenozoa</taxon>
        <taxon>Kinetoplastea</taxon>
        <taxon>Metakinetoplastina</taxon>
        <taxon>Trypanosomatida</taxon>
        <taxon>Trypanosomatidae</taxon>
        <taxon>Trypanosoma</taxon>
    </lineage>
</organism>
<dbReference type="SUPFAM" id="SSF58087">
    <property type="entry name" value="Variant surface glycoprotein (N-terminal domain)"/>
    <property type="match status" value="1"/>
</dbReference>
<feature type="signal peptide" evidence="2">
    <location>
        <begin position="1"/>
        <end position="25"/>
    </location>
</feature>
<dbReference type="VEuPathDB" id="TriTrypDB:Tb1125.8.170"/>
<name>A0A1J0RBI4_9TRYP</name>
<evidence type="ECO:0000313" key="3">
    <source>
        <dbReference type="EMBL" id="APD75293.1"/>
    </source>
</evidence>
<keyword evidence="2" id="KW-0732">Signal</keyword>
<accession>A0A1J0RBI4</accession>
<proteinExistence type="predicted"/>
<protein>
    <submittedName>
        <fullName evidence="3">Variant surface glycoprotein 1125.5155</fullName>
    </submittedName>
</protein>
<dbReference type="VEuPathDB" id="TriTrypDB:Tb427_000317900"/>
<sequence>MTTAAEYRSAVAATLALLLAGTGRAVQPAANPKTLCDTPCKCAARISRRGELYVARYNSALNQQLANEKALAKMKLALVAGDTDLKKKLAPVVQAAATLVAKCSRQLALAQEPIIKAFQTAMTAAALYRSVHAVTKIGGSFKIQRSSNTNTEIANLVTKTLGQAQATKCEEPQYNPNTYPEPTLAADSEEQAPPPGKLNSNLYVKCVETGSASFTDKQLGNSGSLETNLTFEQAKSTLTTDWDTQSHTKFHTLSTCELDILCDNASDAHKQLQALAAEHKLDSCNKDISDYTNIAGQGDWDLFALKALLGKTEKESTTGKTGIQNAAAAAAYGTGRTTFTTNVWRKIEQTKVPTGENGNETLKEISTL</sequence>